<evidence type="ECO:0000313" key="1">
    <source>
        <dbReference type="EMBL" id="OAT47289.1"/>
    </source>
</evidence>
<dbReference type="AlphaFoldDB" id="A0AAJ3HT67"/>
<evidence type="ECO:0000313" key="2">
    <source>
        <dbReference type="Proteomes" id="UP000078250"/>
    </source>
</evidence>
<gene>
    <name evidence="1" type="ORF">M997_1818</name>
</gene>
<accession>A0AAJ3HT67</accession>
<reference evidence="1 2" key="1">
    <citation type="submission" date="2016-04" db="EMBL/GenBank/DDBJ databases">
        <title>ATOL: Assembling a taxonomically balanced genome-scale reconstruction of the evolutionary history of the Enterobacteriaceae.</title>
        <authorList>
            <person name="Plunkett G.III."/>
            <person name="Neeno-Eckwall E.C."/>
            <person name="Glasner J.D."/>
            <person name="Perna N.T."/>
        </authorList>
    </citation>
    <scope>NUCLEOTIDE SEQUENCE [LARGE SCALE GENOMIC DNA]</scope>
    <source>
        <strain evidence="1 2">ATCC 700826</strain>
    </source>
</reference>
<dbReference type="Proteomes" id="UP000078250">
    <property type="component" value="Unassembled WGS sequence"/>
</dbReference>
<proteinExistence type="predicted"/>
<organism evidence="1 2">
    <name type="scientific">Proteus hauseri ATCC 700826</name>
    <dbReference type="NCBI Taxonomy" id="1354271"/>
    <lineage>
        <taxon>Bacteria</taxon>
        <taxon>Pseudomonadati</taxon>
        <taxon>Pseudomonadota</taxon>
        <taxon>Gammaproteobacteria</taxon>
        <taxon>Enterobacterales</taxon>
        <taxon>Morganellaceae</taxon>
        <taxon>Proteus</taxon>
    </lineage>
</organism>
<keyword evidence="2" id="KW-1185">Reference proteome</keyword>
<name>A0AAJ3HT67_PROHU</name>
<dbReference type="EMBL" id="LXEV01000021">
    <property type="protein sequence ID" value="OAT47289.1"/>
    <property type="molecule type" value="Genomic_DNA"/>
</dbReference>
<evidence type="ECO:0008006" key="3">
    <source>
        <dbReference type="Google" id="ProtNLM"/>
    </source>
</evidence>
<protein>
    <recommendedName>
        <fullName evidence="3">N-acetyltransferase domain-containing protein</fullName>
    </recommendedName>
</protein>
<comment type="caution">
    <text evidence="1">The sequence shown here is derived from an EMBL/GenBank/DDBJ whole genome shotgun (WGS) entry which is preliminary data.</text>
</comment>
<dbReference type="Gene3D" id="3.40.630.30">
    <property type="match status" value="1"/>
</dbReference>
<sequence length="55" mass="6212">MLNLYVAIDRNKIIYGVLGTVENKLEMLFVSADRSGHGCGKLLLKFTVEKLKIRC</sequence>